<comment type="caution">
    <text evidence="2">The sequence shown here is derived from an EMBL/GenBank/DDBJ whole genome shotgun (WGS) entry which is preliminary data.</text>
</comment>
<gene>
    <name evidence="2" type="ORF">CP373A1_04070</name>
</gene>
<dbReference type="InterPro" id="IPR002575">
    <property type="entry name" value="Aminoglycoside_PTrfase"/>
</dbReference>
<evidence type="ECO:0000313" key="3">
    <source>
        <dbReference type="Proteomes" id="UP000092714"/>
    </source>
</evidence>
<proteinExistence type="predicted"/>
<accession>A0A1B8RSI3</accession>
<dbReference type="EMBL" id="MAPZ01000011">
    <property type="protein sequence ID" value="OBY11762.1"/>
    <property type="molecule type" value="Genomic_DNA"/>
</dbReference>
<dbReference type="InterPro" id="IPR011009">
    <property type="entry name" value="Kinase-like_dom_sf"/>
</dbReference>
<evidence type="ECO:0000259" key="1">
    <source>
        <dbReference type="Pfam" id="PF01636"/>
    </source>
</evidence>
<keyword evidence="3" id="KW-1185">Reference proteome</keyword>
<dbReference type="AlphaFoldDB" id="A0A1B8RSI3"/>
<dbReference type="Pfam" id="PF01636">
    <property type="entry name" value="APH"/>
    <property type="match status" value="1"/>
</dbReference>
<dbReference type="SUPFAM" id="SSF56112">
    <property type="entry name" value="Protein kinase-like (PK-like)"/>
    <property type="match status" value="1"/>
</dbReference>
<dbReference type="Gene3D" id="3.30.200.20">
    <property type="entry name" value="Phosphorylase Kinase, domain 1"/>
    <property type="match status" value="1"/>
</dbReference>
<evidence type="ECO:0000313" key="2">
    <source>
        <dbReference type="EMBL" id="OBY11762.1"/>
    </source>
</evidence>
<feature type="domain" description="Aminoglycoside phosphotransferase" evidence="1">
    <location>
        <begin position="38"/>
        <end position="257"/>
    </location>
</feature>
<protein>
    <recommendedName>
        <fullName evidence="1">Aminoglycoside phosphotransferase domain-containing protein</fullName>
    </recommendedName>
</protein>
<dbReference type="InterPro" id="IPR047175">
    <property type="entry name" value="CotS-like"/>
</dbReference>
<dbReference type="NCBIfam" id="TIGR02906">
    <property type="entry name" value="spore_CotS"/>
    <property type="match status" value="1"/>
</dbReference>
<dbReference type="PANTHER" id="PTHR39179:SF1">
    <property type="entry name" value="SPORE COAT PROTEIN I"/>
    <property type="match status" value="1"/>
</dbReference>
<reference evidence="2 3" key="1">
    <citation type="submission" date="2016-06" db="EMBL/GenBank/DDBJ databases">
        <authorList>
            <person name="Kjaerup R.B."/>
            <person name="Dalgaard T.S."/>
            <person name="Juul-Madsen H.R."/>
        </authorList>
    </citation>
    <scope>NUCLEOTIDE SEQUENCE [LARGE SCALE GENOMIC DNA]</scope>
    <source>
        <strain evidence="2 3">373-A1</strain>
    </source>
</reference>
<dbReference type="GO" id="GO:0042601">
    <property type="term" value="C:endospore-forming forespore"/>
    <property type="evidence" value="ECO:0007669"/>
    <property type="project" value="TreeGrafter"/>
</dbReference>
<name>A0A1B8RSI3_9CLOT</name>
<organism evidence="2 3">
    <name type="scientific">Clostridium paraputrificum</name>
    <dbReference type="NCBI Taxonomy" id="29363"/>
    <lineage>
        <taxon>Bacteria</taxon>
        <taxon>Bacillati</taxon>
        <taxon>Bacillota</taxon>
        <taxon>Clostridia</taxon>
        <taxon>Eubacteriales</taxon>
        <taxon>Clostridiaceae</taxon>
        <taxon>Clostridium</taxon>
    </lineage>
</organism>
<dbReference type="Proteomes" id="UP000092714">
    <property type="component" value="Unassembled WGS sequence"/>
</dbReference>
<dbReference type="RefSeq" id="WP_065254424.1">
    <property type="nucleotide sequence ID" value="NZ_JAJMRL010000012.1"/>
</dbReference>
<dbReference type="InterPro" id="IPR014255">
    <property type="entry name" value="Spore_coat_CotS"/>
</dbReference>
<sequence length="351" mass="42131">MIRVRYPEKKYLSTYDLSLDFFDELGLEVLDVTPLRKVFILHTDEGKKILKKMDLSKERIDFINICLKNIYKEFPYVISFRAFEDGNVYKKWKGDYYLIMDLIEGREVTFTNPIEYEMSGRLLGEMHLASQAGLVKIEEELNCNAKELMEESLVKKFSDSLEDIKYIKKLVKSYRFKNEFDKEFLKVVDDYIKEIERAAELLSFSVYSSYRENSKNIVVCHNDLAEHNFLIKDDDMYLIDFDYCSIDLRIMDLTDLILKGIKNAAFDVDKAVNIIEAYNEVCPLEKEEYKFIYILLSYPRDFYSIVRDYYHKQKDWDEEVFISRLNNKLMNEEFRHEFLVKYKEKYKGLFY</sequence>
<dbReference type="Gene3D" id="3.90.1200.10">
    <property type="match status" value="1"/>
</dbReference>
<dbReference type="PANTHER" id="PTHR39179">
    <property type="entry name" value="SPORE COAT PROTEIN I"/>
    <property type="match status" value="1"/>
</dbReference>
<dbReference type="eggNOG" id="COG2334">
    <property type="taxonomic scope" value="Bacteria"/>
</dbReference>